<dbReference type="RefSeq" id="WP_133574362.1">
    <property type="nucleotide sequence ID" value="NZ_SNYC01000003.1"/>
</dbReference>
<dbReference type="GO" id="GO:0004519">
    <property type="term" value="F:endonuclease activity"/>
    <property type="evidence" value="ECO:0007669"/>
    <property type="project" value="UniProtKB-KW"/>
</dbReference>
<dbReference type="Proteomes" id="UP000295620">
    <property type="component" value="Unassembled WGS sequence"/>
</dbReference>
<keyword evidence="3" id="KW-1185">Reference proteome</keyword>
<comment type="caution">
    <text evidence="2">The sequence shown here is derived from an EMBL/GenBank/DDBJ whole genome shotgun (WGS) entry which is preliminary data.</text>
</comment>
<sequence>MINTYITQQINTRYRVNTLKLSSVHEDDASGSYTYAHYLKWDLVARAELIRGKRYKMNGTASLHQRVSREINWELYNYLANKPYELFAAPFDVRLCGKSDSDQEILTVVQPDLCIIGDPCKVDEKGCLGAPDIIIEILSAGHMKHDLQVKYKLYQEFKVPEYWIINPFKSSLLKYSLKKNGLYDAGQLYTMVDVFKSDLLPGFSLNLQQIFSRVKH</sequence>
<evidence type="ECO:0000313" key="3">
    <source>
        <dbReference type="Proteomes" id="UP000295620"/>
    </source>
</evidence>
<evidence type="ECO:0000259" key="1">
    <source>
        <dbReference type="Pfam" id="PF05685"/>
    </source>
</evidence>
<dbReference type="PANTHER" id="PTHR36558">
    <property type="entry name" value="GLR1098 PROTEIN"/>
    <property type="match status" value="1"/>
</dbReference>
<dbReference type="Pfam" id="PF05685">
    <property type="entry name" value="Uma2"/>
    <property type="match status" value="1"/>
</dbReference>
<dbReference type="EMBL" id="SNYC01000003">
    <property type="protein sequence ID" value="TDQ11280.1"/>
    <property type="molecule type" value="Genomic_DNA"/>
</dbReference>
<keyword evidence="2" id="KW-0255">Endonuclease</keyword>
<accession>A0A4R6T1C1</accession>
<protein>
    <submittedName>
        <fullName evidence="2">Uma2 family endonuclease</fullName>
    </submittedName>
</protein>
<dbReference type="OrthoDB" id="9808428at2"/>
<reference evidence="2 3" key="1">
    <citation type="submission" date="2019-03" db="EMBL/GenBank/DDBJ databases">
        <title>Genomic Encyclopedia of Archaeal and Bacterial Type Strains, Phase II (KMG-II): from individual species to whole genera.</title>
        <authorList>
            <person name="Goeker M."/>
        </authorList>
    </citation>
    <scope>NUCLEOTIDE SEQUENCE [LARGE SCALE GENOMIC DNA]</scope>
    <source>
        <strain evidence="2 3">DSM 19035</strain>
    </source>
</reference>
<organism evidence="2 3">
    <name type="scientific">Pedobacter metabolipauper</name>
    <dbReference type="NCBI Taxonomy" id="425513"/>
    <lineage>
        <taxon>Bacteria</taxon>
        <taxon>Pseudomonadati</taxon>
        <taxon>Bacteroidota</taxon>
        <taxon>Sphingobacteriia</taxon>
        <taxon>Sphingobacteriales</taxon>
        <taxon>Sphingobacteriaceae</taxon>
        <taxon>Pedobacter</taxon>
    </lineage>
</organism>
<dbReference type="AlphaFoldDB" id="A0A4R6T1C1"/>
<dbReference type="Gene3D" id="3.90.1570.10">
    <property type="entry name" value="tt1808, chain A"/>
    <property type="match status" value="1"/>
</dbReference>
<dbReference type="InterPro" id="IPR012296">
    <property type="entry name" value="Nuclease_put_TT1808"/>
</dbReference>
<dbReference type="CDD" id="cd06260">
    <property type="entry name" value="DUF820-like"/>
    <property type="match status" value="1"/>
</dbReference>
<feature type="domain" description="Putative restriction endonuclease" evidence="1">
    <location>
        <begin position="45"/>
        <end position="207"/>
    </location>
</feature>
<evidence type="ECO:0000313" key="2">
    <source>
        <dbReference type="EMBL" id="TDQ11280.1"/>
    </source>
</evidence>
<keyword evidence="2" id="KW-0378">Hydrolase</keyword>
<keyword evidence="2" id="KW-0540">Nuclease</keyword>
<dbReference type="PANTHER" id="PTHR36558:SF1">
    <property type="entry name" value="RESTRICTION ENDONUCLEASE DOMAIN-CONTAINING PROTEIN-RELATED"/>
    <property type="match status" value="1"/>
</dbReference>
<name>A0A4R6T1C1_9SPHI</name>
<dbReference type="InterPro" id="IPR008538">
    <property type="entry name" value="Uma2"/>
</dbReference>
<proteinExistence type="predicted"/>
<gene>
    <name evidence="2" type="ORF">ATK78_0398</name>
</gene>
<dbReference type="SUPFAM" id="SSF52980">
    <property type="entry name" value="Restriction endonuclease-like"/>
    <property type="match status" value="1"/>
</dbReference>
<dbReference type="InterPro" id="IPR011335">
    <property type="entry name" value="Restrct_endonuc-II-like"/>
</dbReference>